<dbReference type="PANTHER" id="PTHR31071">
    <property type="entry name" value="GB|AAF24581.1"/>
    <property type="match status" value="1"/>
</dbReference>
<evidence type="ECO:0000313" key="4">
    <source>
        <dbReference type="Proteomes" id="UP001632038"/>
    </source>
</evidence>
<sequence>MPKRKIMIVFRKRGCLSLSSSSSSLLSLLQNHRLRRAFFVGKKRGLTTPVPMWKIMSSSKSPSMENYELVSGKNGERDENIPVSARKLAAVLWEINAVPLDGAKNGILEDKISEVGKFRKYRSLESSKIMSSLSDPFCGNVSERMDPVDFGIHRRKTASGFQKLQQADCNLGNATCAHNFLVQADRKKNPRKRVSELHNQLNYVLNDLTSSKQLLKALTRVCNLHQLNSTSLSLIAGLKTELNRAHTCVENLIQGHNEISKELETEKKLRQENEKRNKKLERDLAETKVTLMREKKARELTELVCNEMTCGIGENKAEVEKLARRSERVCREIEKEREMFRSVNLLHEQRERVKLLKAKYIVEEKNKLVERFRNELGDYLKHDKKVEENEKINEIENYWREKYSSSCRNQDDEKNGGVGEEEDESDGSDLHSIELCELITSQALKRDDYDDKIERDKMIKDLRDHIASCSRRVASQELDS</sequence>
<dbReference type="PANTHER" id="PTHR31071:SF16">
    <property type="entry name" value="MYB-LIKE PROTEIN Z ISOFORM X1"/>
    <property type="match status" value="1"/>
</dbReference>
<feature type="region of interest" description="Disordered" evidence="2">
    <location>
        <begin position="406"/>
        <end position="429"/>
    </location>
</feature>
<comment type="caution">
    <text evidence="3">The sequence shown here is derived from an EMBL/GenBank/DDBJ whole genome shotgun (WGS) entry which is preliminary data.</text>
</comment>
<dbReference type="AlphaFoldDB" id="A0ABD3BSF8"/>
<dbReference type="EMBL" id="JAVIJP010000066">
    <property type="protein sequence ID" value="KAL3620202.1"/>
    <property type="molecule type" value="Genomic_DNA"/>
</dbReference>
<feature type="compositionally biased region" description="Basic and acidic residues" evidence="2">
    <location>
        <begin position="406"/>
        <end position="415"/>
    </location>
</feature>
<dbReference type="InterPro" id="IPR043424">
    <property type="entry name" value="BLT-like"/>
</dbReference>
<reference evidence="4" key="1">
    <citation type="journal article" date="2024" name="IScience">
        <title>Strigolactones Initiate the Formation of Haustorium-like Structures in Castilleja.</title>
        <authorList>
            <person name="Buerger M."/>
            <person name="Peterson D."/>
            <person name="Chory J."/>
        </authorList>
    </citation>
    <scope>NUCLEOTIDE SEQUENCE [LARGE SCALE GENOMIC DNA]</scope>
</reference>
<proteinExistence type="predicted"/>
<gene>
    <name evidence="3" type="ORF">CASFOL_035114</name>
</gene>
<evidence type="ECO:0000256" key="1">
    <source>
        <dbReference type="SAM" id="Coils"/>
    </source>
</evidence>
<evidence type="ECO:0000313" key="3">
    <source>
        <dbReference type="EMBL" id="KAL3620202.1"/>
    </source>
</evidence>
<accession>A0ABD3BSF8</accession>
<name>A0ABD3BSF8_9LAMI</name>
<keyword evidence="1" id="KW-0175">Coiled coil</keyword>
<evidence type="ECO:0000256" key="2">
    <source>
        <dbReference type="SAM" id="MobiDB-lite"/>
    </source>
</evidence>
<keyword evidence="4" id="KW-1185">Reference proteome</keyword>
<dbReference type="Proteomes" id="UP001632038">
    <property type="component" value="Unassembled WGS sequence"/>
</dbReference>
<feature type="coiled-coil region" evidence="1">
    <location>
        <begin position="256"/>
        <end position="339"/>
    </location>
</feature>
<protein>
    <submittedName>
        <fullName evidence="3">Uncharacterized protein</fullName>
    </submittedName>
</protein>
<organism evidence="3 4">
    <name type="scientific">Castilleja foliolosa</name>
    <dbReference type="NCBI Taxonomy" id="1961234"/>
    <lineage>
        <taxon>Eukaryota</taxon>
        <taxon>Viridiplantae</taxon>
        <taxon>Streptophyta</taxon>
        <taxon>Embryophyta</taxon>
        <taxon>Tracheophyta</taxon>
        <taxon>Spermatophyta</taxon>
        <taxon>Magnoliopsida</taxon>
        <taxon>eudicotyledons</taxon>
        <taxon>Gunneridae</taxon>
        <taxon>Pentapetalae</taxon>
        <taxon>asterids</taxon>
        <taxon>lamiids</taxon>
        <taxon>Lamiales</taxon>
        <taxon>Orobanchaceae</taxon>
        <taxon>Pedicularideae</taxon>
        <taxon>Castillejinae</taxon>
        <taxon>Castilleja</taxon>
    </lineage>
</organism>